<dbReference type="EMBL" id="HACA01024957">
    <property type="protein sequence ID" value="CDW42318.1"/>
    <property type="molecule type" value="Transcribed_RNA"/>
</dbReference>
<sequence>MCEKIISLNIISVSLCGTSKSPFLATVLNDIPQKVYKVIFPYVYGTLI</sequence>
<proteinExistence type="predicted"/>
<accession>A0A0K2UVM1</accession>
<dbReference type="AlphaFoldDB" id="A0A0K2UVM1"/>
<organism evidence="1">
    <name type="scientific">Lepeophtheirus salmonis</name>
    <name type="common">Salmon louse</name>
    <name type="synonym">Caligus salmonis</name>
    <dbReference type="NCBI Taxonomy" id="72036"/>
    <lineage>
        <taxon>Eukaryota</taxon>
        <taxon>Metazoa</taxon>
        <taxon>Ecdysozoa</taxon>
        <taxon>Arthropoda</taxon>
        <taxon>Crustacea</taxon>
        <taxon>Multicrustacea</taxon>
        <taxon>Hexanauplia</taxon>
        <taxon>Copepoda</taxon>
        <taxon>Siphonostomatoida</taxon>
        <taxon>Caligidae</taxon>
        <taxon>Lepeophtheirus</taxon>
    </lineage>
</organism>
<reference evidence="1" key="1">
    <citation type="submission" date="2014-05" db="EMBL/GenBank/DDBJ databases">
        <authorList>
            <person name="Chronopoulou M."/>
        </authorList>
    </citation>
    <scope>NUCLEOTIDE SEQUENCE</scope>
    <source>
        <tissue evidence="1">Whole organism</tissue>
    </source>
</reference>
<evidence type="ECO:0000313" key="1">
    <source>
        <dbReference type="EMBL" id="CDW42318.1"/>
    </source>
</evidence>
<name>A0A0K2UVM1_LEPSM</name>
<protein>
    <submittedName>
        <fullName evidence="1">Uncharacterized protein</fullName>
    </submittedName>
</protein>